<reference evidence="3" key="1">
    <citation type="journal article" date="2019" name="Int. J. Syst. Evol. Microbiol.">
        <title>The Global Catalogue of Microorganisms (GCM) 10K type strain sequencing project: providing services to taxonomists for standard genome sequencing and annotation.</title>
        <authorList>
            <consortium name="The Broad Institute Genomics Platform"/>
            <consortium name="The Broad Institute Genome Sequencing Center for Infectious Disease"/>
            <person name="Wu L."/>
            <person name="Ma J."/>
        </authorList>
    </citation>
    <scope>NUCLEOTIDE SEQUENCE [LARGE SCALE GENOMIC DNA]</scope>
    <source>
        <strain evidence="3">CCM 8681</strain>
    </source>
</reference>
<dbReference type="RefSeq" id="WP_229719712.1">
    <property type="nucleotide sequence ID" value="NZ_BMDQ01000003.1"/>
</dbReference>
<feature type="domain" description="Cyclic nucleotide-binding" evidence="1">
    <location>
        <begin position="38"/>
        <end position="124"/>
    </location>
</feature>
<dbReference type="Proteomes" id="UP000624701">
    <property type="component" value="Unassembled WGS sequence"/>
</dbReference>
<proteinExistence type="predicted"/>
<dbReference type="SUPFAM" id="SSF51206">
    <property type="entry name" value="cAMP-binding domain-like"/>
    <property type="match status" value="1"/>
</dbReference>
<evidence type="ECO:0000313" key="3">
    <source>
        <dbReference type="Proteomes" id="UP000624701"/>
    </source>
</evidence>
<protein>
    <submittedName>
        <fullName evidence="2">Cyclic nucleotide-binding protein</fullName>
    </submittedName>
</protein>
<dbReference type="Pfam" id="PF00027">
    <property type="entry name" value="cNMP_binding"/>
    <property type="match status" value="1"/>
</dbReference>
<gene>
    <name evidence="2" type="ORF">GCM10011444_24520</name>
</gene>
<evidence type="ECO:0000313" key="2">
    <source>
        <dbReference type="EMBL" id="GGI58143.1"/>
    </source>
</evidence>
<comment type="caution">
    <text evidence="2">The sequence shown here is derived from an EMBL/GenBank/DDBJ whole genome shotgun (WGS) entry which is preliminary data.</text>
</comment>
<dbReference type="InterPro" id="IPR014710">
    <property type="entry name" value="RmlC-like_jellyroll"/>
</dbReference>
<dbReference type="CDD" id="cd00038">
    <property type="entry name" value="CAP_ED"/>
    <property type="match status" value="1"/>
</dbReference>
<name>A0ABQ2C312_9FLAO</name>
<evidence type="ECO:0000259" key="1">
    <source>
        <dbReference type="Pfam" id="PF00027"/>
    </source>
</evidence>
<dbReference type="InterPro" id="IPR018490">
    <property type="entry name" value="cNMP-bd_dom_sf"/>
</dbReference>
<keyword evidence="3" id="KW-1185">Reference proteome</keyword>
<accession>A0ABQ2C312</accession>
<dbReference type="EMBL" id="BMDQ01000003">
    <property type="protein sequence ID" value="GGI58143.1"/>
    <property type="molecule type" value="Genomic_DNA"/>
</dbReference>
<sequence>MAINNLMKADDSKAKKLFKDLSFSSDEIDIIESVFHKVSLKKGDIILETNNVVNYQYYTLEGCLRSYYLDLQGKEHTVQFAIKDWWISDYTAFFSDSKSIMNIEVIQDATVYRLCKKDKEELYAKIPKVESFFRKKLERAFAAFQKRILSNISQTATDRYTNFIEAYPNIEKSVKNYHIASYLGITNESLSRIRREMSNK</sequence>
<dbReference type="Gene3D" id="2.60.120.10">
    <property type="entry name" value="Jelly Rolls"/>
    <property type="match status" value="1"/>
</dbReference>
<dbReference type="InterPro" id="IPR000595">
    <property type="entry name" value="cNMP-bd_dom"/>
</dbReference>
<organism evidence="2 3">
    <name type="scientific">Winogradskyella haliclonae</name>
    <dbReference type="NCBI Taxonomy" id="2048558"/>
    <lineage>
        <taxon>Bacteria</taxon>
        <taxon>Pseudomonadati</taxon>
        <taxon>Bacteroidota</taxon>
        <taxon>Flavobacteriia</taxon>
        <taxon>Flavobacteriales</taxon>
        <taxon>Flavobacteriaceae</taxon>
        <taxon>Winogradskyella</taxon>
    </lineage>
</organism>